<name>A0A2K3DKP8_CHLRE</name>
<dbReference type="GeneID" id="5728005"/>
<organism evidence="1 2">
    <name type="scientific">Chlamydomonas reinhardtii</name>
    <name type="common">Chlamydomonas smithii</name>
    <dbReference type="NCBI Taxonomy" id="3055"/>
    <lineage>
        <taxon>Eukaryota</taxon>
        <taxon>Viridiplantae</taxon>
        <taxon>Chlorophyta</taxon>
        <taxon>core chlorophytes</taxon>
        <taxon>Chlorophyceae</taxon>
        <taxon>CS clade</taxon>
        <taxon>Chlamydomonadales</taxon>
        <taxon>Chlamydomonadaceae</taxon>
        <taxon>Chlamydomonas</taxon>
    </lineage>
</organism>
<evidence type="ECO:0000313" key="2">
    <source>
        <dbReference type="Proteomes" id="UP000006906"/>
    </source>
</evidence>
<proteinExistence type="predicted"/>
<dbReference type="AlphaFoldDB" id="A0A2K3DKP8"/>
<dbReference type="Gramene" id="PNW81103">
    <property type="protein sequence ID" value="PNW81103"/>
    <property type="gene ID" value="CHLRE_07g341154v5"/>
</dbReference>
<protein>
    <submittedName>
        <fullName evidence="1">Uncharacterized protein</fullName>
    </submittedName>
</protein>
<reference evidence="1 2" key="1">
    <citation type="journal article" date="2007" name="Science">
        <title>The Chlamydomonas genome reveals the evolution of key animal and plant functions.</title>
        <authorList>
            <person name="Merchant S.S."/>
            <person name="Prochnik S.E."/>
            <person name="Vallon O."/>
            <person name="Harris E.H."/>
            <person name="Karpowicz S.J."/>
            <person name="Witman G.B."/>
            <person name="Terry A."/>
            <person name="Salamov A."/>
            <person name="Fritz-Laylin L.K."/>
            <person name="Marechal-Drouard L."/>
            <person name="Marshall W.F."/>
            <person name="Qu L.H."/>
            <person name="Nelson D.R."/>
            <person name="Sanderfoot A.A."/>
            <person name="Spalding M.H."/>
            <person name="Kapitonov V.V."/>
            <person name="Ren Q."/>
            <person name="Ferris P."/>
            <person name="Lindquist E."/>
            <person name="Shapiro H."/>
            <person name="Lucas S.M."/>
            <person name="Grimwood J."/>
            <person name="Schmutz J."/>
            <person name="Cardol P."/>
            <person name="Cerutti H."/>
            <person name="Chanfreau G."/>
            <person name="Chen C.L."/>
            <person name="Cognat V."/>
            <person name="Croft M.T."/>
            <person name="Dent R."/>
            <person name="Dutcher S."/>
            <person name="Fernandez E."/>
            <person name="Fukuzawa H."/>
            <person name="Gonzalez-Ballester D."/>
            <person name="Gonzalez-Halphen D."/>
            <person name="Hallmann A."/>
            <person name="Hanikenne M."/>
            <person name="Hippler M."/>
            <person name="Inwood W."/>
            <person name="Jabbari K."/>
            <person name="Kalanon M."/>
            <person name="Kuras R."/>
            <person name="Lefebvre P.A."/>
            <person name="Lemaire S.D."/>
            <person name="Lobanov A.V."/>
            <person name="Lohr M."/>
            <person name="Manuell A."/>
            <person name="Meier I."/>
            <person name="Mets L."/>
            <person name="Mittag M."/>
            <person name="Mittelmeier T."/>
            <person name="Moroney J.V."/>
            <person name="Moseley J."/>
            <person name="Napoli C."/>
            <person name="Nedelcu A.M."/>
            <person name="Niyogi K."/>
            <person name="Novoselov S.V."/>
            <person name="Paulsen I.T."/>
            <person name="Pazour G."/>
            <person name="Purton S."/>
            <person name="Ral J.P."/>
            <person name="Riano-Pachon D.M."/>
            <person name="Riekhof W."/>
            <person name="Rymarquis L."/>
            <person name="Schroda M."/>
            <person name="Stern D."/>
            <person name="Umen J."/>
            <person name="Willows R."/>
            <person name="Wilson N."/>
            <person name="Zimmer S.L."/>
            <person name="Allmer J."/>
            <person name="Balk J."/>
            <person name="Bisova K."/>
            <person name="Chen C.J."/>
            <person name="Elias M."/>
            <person name="Gendler K."/>
            <person name="Hauser C."/>
            <person name="Lamb M.R."/>
            <person name="Ledford H."/>
            <person name="Long J.C."/>
            <person name="Minagawa J."/>
            <person name="Page M.D."/>
            <person name="Pan J."/>
            <person name="Pootakham W."/>
            <person name="Roje S."/>
            <person name="Rose A."/>
            <person name="Stahlberg E."/>
            <person name="Terauchi A.M."/>
            <person name="Yang P."/>
            <person name="Ball S."/>
            <person name="Bowler C."/>
            <person name="Dieckmann C.L."/>
            <person name="Gladyshev V.N."/>
            <person name="Green P."/>
            <person name="Jorgensen R."/>
            <person name="Mayfield S."/>
            <person name="Mueller-Roeber B."/>
            <person name="Rajamani S."/>
            <person name="Sayre R.T."/>
            <person name="Brokstein P."/>
            <person name="Dubchak I."/>
            <person name="Goodstein D."/>
            <person name="Hornick L."/>
            <person name="Huang Y.W."/>
            <person name="Jhaveri J."/>
            <person name="Luo Y."/>
            <person name="Martinez D."/>
            <person name="Ngau W.C."/>
            <person name="Otillar B."/>
            <person name="Poliakov A."/>
            <person name="Porter A."/>
            <person name="Szajkowski L."/>
            <person name="Werner G."/>
            <person name="Zhou K."/>
            <person name="Grigoriev I.V."/>
            <person name="Rokhsar D.S."/>
            <person name="Grossman A.R."/>
        </authorList>
    </citation>
    <scope>NUCLEOTIDE SEQUENCE [LARGE SCALE GENOMIC DNA]</scope>
    <source>
        <strain evidence="2">CC-503</strain>
    </source>
</reference>
<dbReference type="KEGG" id="cre:CHLRE_07g341154v5"/>
<dbReference type="Proteomes" id="UP000006906">
    <property type="component" value="Chromosome 7"/>
</dbReference>
<sequence>MQIKIGTRVVLTFDRVSIYTPYSDNITRAPSWRILERSDPGSQARLFASNFIFFSESCNPLPGRVDNLGQLAELVAAAQAATGQLPADIPISITPRVNQTGCVDINSNSEASAYPMARRCWPDVVAFESIVASGQEINSAGAPEATNGRA</sequence>
<dbReference type="InParanoid" id="A0A2K3DKP8"/>
<accession>A0A2K3DKP8</accession>
<keyword evidence="2" id="KW-1185">Reference proteome</keyword>
<evidence type="ECO:0000313" key="1">
    <source>
        <dbReference type="EMBL" id="PNW81103.1"/>
    </source>
</evidence>
<dbReference type="EMBL" id="CM008968">
    <property type="protein sequence ID" value="PNW81103.1"/>
    <property type="molecule type" value="Genomic_DNA"/>
</dbReference>
<dbReference type="RefSeq" id="XP_042922953.1">
    <property type="nucleotide sequence ID" value="XM_043064355.1"/>
</dbReference>
<gene>
    <name evidence="1" type="ORF">CHLRE_07g341154v5</name>
</gene>